<organism evidence="1 2">
    <name type="scientific">Marinobacterium mangrovicola</name>
    <dbReference type="NCBI Taxonomy" id="1476959"/>
    <lineage>
        <taxon>Bacteria</taxon>
        <taxon>Pseudomonadati</taxon>
        <taxon>Pseudomonadota</taxon>
        <taxon>Gammaproteobacteria</taxon>
        <taxon>Oceanospirillales</taxon>
        <taxon>Oceanospirillaceae</taxon>
        <taxon>Marinobacterium</taxon>
    </lineage>
</organism>
<evidence type="ECO:0000313" key="2">
    <source>
        <dbReference type="Proteomes" id="UP000294546"/>
    </source>
</evidence>
<sequence>MRISMILLLLAILVYRLDQRVPRKQIHTPVLYCAENEEMRGDSED</sequence>
<evidence type="ECO:0000313" key="1">
    <source>
        <dbReference type="EMBL" id="TCK05666.1"/>
    </source>
</evidence>
<keyword evidence="2" id="KW-1185">Reference proteome</keyword>
<name>A0A4V2PDL7_9GAMM</name>
<protein>
    <submittedName>
        <fullName evidence="1">Uncharacterized protein</fullName>
    </submittedName>
</protein>
<dbReference type="EMBL" id="SMFU01000009">
    <property type="protein sequence ID" value="TCK05666.1"/>
    <property type="molecule type" value="Genomic_DNA"/>
</dbReference>
<gene>
    <name evidence="1" type="ORF">CLV83_2594</name>
</gene>
<accession>A0A4V2PDL7</accession>
<comment type="caution">
    <text evidence="1">The sequence shown here is derived from an EMBL/GenBank/DDBJ whole genome shotgun (WGS) entry which is preliminary data.</text>
</comment>
<dbReference type="AlphaFoldDB" id="A0A4V2PDL7"/>
<dbReference type="Proteomes" id="UP000294546">
    <property type="component" value="Unassembled WGS sequence"/>
</dbReference>
<proteinExistence type="predicted"/>
<reference evidence="1 2" key="1">
    <citation type="submission" date="2019-03" db="EMBL/GenBank/DDBJ databases">
        <title>Genomic Encyclopedia of Archaeal and Bacterial Type Strains, Phase II (KMG-II): from individual species to whole genera.</title>
        <authorList>
            <person name="Goeker M."/>
        </authorList>
    </citation>
    <scope>NUCLEOTIDE SEQUENCE [LARGE SCALE GENOMIC DNA]</scope>
    <source>
        <strain evidence="1 2">DSM 27697</strain>
    </source>
</reference>